<dbReference type="InterPro" id="IPR036859">
    <property type="entry name" value="CAP-Gly_dom_sf"/>
</dbReference>
<feature type="region of interest" description="Disordered" evidence="2">
    <location>
        <begin position="15"/>
        <end position="35"/>
    </location>
</feature>
<evidence type="ECO:0000256" key="1">
    <source>
        <dbReference type="SAM" id="Coils"/>
    </source>
</evidence>
<feature type="domain" description="CAP-Gly" evidence="3">
    <location>
        <begin position="748"/>
        <end position="782"/>
    </location>
</feature>
<feature type="compositionally biased region" description="Low complexity" evidence="2">
    <location>
        <begin position="604"/>
        <end position="623"/>
    </location>
</feature>
<reference evidence="5" key="1">
    <citation type="submission" date="2025-08" db="UniProtKB">
        <authorList>
            <consortium name="RefSeq"/>
        </authorList>
    </citation>
    <scope>IDENTIFICATION</scope>
</reference>
<dbReference type="GeneID" id="101241855"/>
<organism evidence="4 5">
    <name type="scientific">Hydra vulgaris</name>
    <name type="common">Hydra</name>
    <name type="synonym">Hydra attenuata</name>
    <dbReference type="NCBI Taxonomy" id="6087"/>
    <lineage>
        <taxon>Eukaryota</taxon>
        <taxon>Metazoa</taxon>
        <taxon>Cnidaria</taxon>
        <taxon>Hydrozoa</taxon>
        <taxon>Hydroidolina</taxon>
        <taxon>Anthoathecata</taxon>
        <taxon>Aplanulata</taxon>
        <taxon>Hydridae</taxon>
        <taxon>Hydra</taxon>
    </lineage>
</organism>
<dbReference type="InterPro" id="IPR000938">
    <property type="entry name" value="CAP-Gly_domain"/>
</dbReference>
<sequence length="803" mass="93804">METCLPSQVEMRTKFEFDSNTSDEEDKKNFDKNNNNTFQEQGIALLHENNIEPFPLFNKETIEEEKKEECFKKENTESATCFMMDLKNSSIQDAEHLDTSFKNSSHIDTLSDRMVTMDTVQTIVSNPNDFPLNYHLSNNNKKLSNINLHSENSTETNFVENLGNLTEDIDRRNSFKKESSDTDRVVTENDFPSFSHSGTENKRKKKKKKDELKIKLRDLVTRLSVEQKMSEHLRNQIQKEINEQEKLTHKCENLQKEITLLHKDYTDQQQQYAECLRTMKEVQDAYAEKTVAVENYKQEVIELQLQLQASEGNQRLIESLRQDALDSHLLLEKLKQAHKKDVERIEEEYLKQKVSLQNEMDEFKISKQEKNNEIMKLQSTISLLKDEVQEANELSEKTKTKLEQKCLKVKKLKSEVSILNNEISGLHNSLADKGELIADLRNQLLKEAEFLTLEHDLRVKRESELEQLPILLQESQKFQDEIDQWKHQYEMKNLKVKFLKKQIKELCEQKEKAESILFILPEMQKKISALDEEKQKLEKSIEDQIYKEKEQKAQIEFEKQEKEELLKKKKEEWENKTLGIGICTHEQNSVENIPINKSLTRPVSAPLLKPKPPSSTSSKQWSKNGYRKSKNMLNGNHYLEEVFTKEKTSQKNESRYLSPKYNNFIDSLNKHSLLTPKILKAVKEQKSITSRILVLGNNEEGPGKRLLTVGDRVITKLKCNCTTHSGSFEEHTGTVKFIGFVDGNDIDVYVGLRMDDEVGHTDGKIGSKRYFYCEPRRGRFVRLEDVKVFNDMQYTRPLFDTSF</sequence>
<gene>
    <name evidence="5" type="primary">LOC101241855</name>
</gene>
<proteinExistence type="predicted"/>
<dbReference type="RefSeq" id="XP_065676716.1">
    <property type="nucleotide sequence ID" value="XM_065820644.1"/>
</dbReference>
<feature type="compositionally biased region" description="Basic and acidic residues" evidence="2">
    <location>
        <begin position="173"/>
        <end position="187"/>
    </location>
</feature>
<evidence type="ECO:0000313" key="4">
    <source>
        <dbReference type="Proteomes" id="UP001652625"/>
    </source>
</evidence>
<feature type="region of interest" description="Disordered" evidence="2">
    <location>
        <begin position="601"/>
        <end position="630"/>
    </location>
</feature>
<protein>
    <submittedName>
        <fullName evidence="5">Leucine-rich repeat-containing protein DDB_G0290503 isoform X3</fullName>
    </submittedName>
</protein>
<name>A0ABM4DQ48_HYDVU</name>
<feature type="region of interest" description="Disordered" evidence="2">
    <location>
        <begin position="173"/>
        <end position="208"/>
    </location>
</feature>
<dbReference type="Proteomes" id="UP001652625">
    <property type="component" value="Chromosome 15"/>
</dbReference>
<dbReference type="SMART" id="SM01052">
    <property type="entry name" value="CAP_GLY"/>
    <property type="match status" value="1"/>
</dbReference>
<evidence type="ECO:0000259" key="3">
    <source>
        <dbReference type="PROSITE" id="PS50245"/>
    </source>
</evidence>
<keyword evidence="1" id="KW-0175">Coiled coil</keyword>
<keyword evidence="4" id="KW-1185">Reference proteome</keyword>
<feature type="coiled-coil region" evidence="1">
    <location>
        <begin position="489"/>
        <end position="572"/>
    </location>
</feature>
<dbReference type="Pfam" id="PF01302">
    <property type="entry name" value="CAP_GLY"/>
    <property type="match status" value="1"/>
</dbReference>
<dbReference type="PROSITE" id="PS50245">
    <property type="entry name" value="CAP_GLY_2"/>
    <property type="match status" value="1"/>
</dbReference>
<dbReference type="Gene3D" id="2.30.30.190">
    <property type="entry name" value="CAP Gly-rich-like domain"/>
    <property type="match status" value="1"/>
</dbReference>
<accession>A0ABM4DQ48</accession>
<evidence type="ECO:0000313" key="5">
    <source>
        <dbReference type="RefSeq" id="XP_065676716.1"/>
    </source>
</evidence>
<evidence type="ECO:0000256" key="2">
    <source>
        <dbReference type="SAM" id="MobiDB-lite"/>
    </source>
</evidence>
<dbReference type="SUPFAM" id="SSF74924">
    <property type="entry name" value="Cap-Gly domain"/>
    <property type="match status" value="1"/>
</dbReference>